<gene>
    <name evidence="1" type="ORF">NZD86_03360</name>
</gene>
<proteinExistence type="predicted"/>
<dbReference type="SUPFAM" id="SSF46785">
    <property type="entry name" value="Winged helix' DNA-binding domain"/>
    <property type="match status" value="1"/>
</dbReference>
<accession>A0ABY6Z5I0</accession>
<sequence>MSTILELEKGSRTLLVELYRLSRKSRLDEHILVPEEVAKVLHVDVEETSVFVDFLEDKGYIRCGRPVGRQYSWVKLTSQGMDLVIDTKRLDNVFQVTQNPRNSLYPIQIDRSMLEQLAEGSHVSDDVLRQIEESLSDVIDALHQQDDEPLRRLISELVLTGGLDPTIIAIKALLAAHRV</sequence>
<dbReference type="RefSeq" id="WP_268045083.1">
    <property type="nucleotide sequence ID" value="NZ_CP104064.1"/>
</dbReference>
<dbReference type="InterPro" id="IPR036388">
    <property type="entry name" value="WH-like_DNA-bd_sf"/>
</dbReference>
<protein>
    <recommendedName>
        <fullName evidence="3">Transcriptional regulator CtsR</fullName>
    </recommendedName>
</protein>
<dbReference type="Proteomes" id="UP001164803">
    <property type="component" value="Chromosome"/>
</dbReference>
<dbReference type="InterPro" id="IPR036390">
    <property type="entry name" value="WH_DNA-bd_sf"/>
</dbReference>
<evidence type="ECO:0000313" key="1">
    <source>
        <dbReference type="EMBL" id="WAH37581.1"/>
    </source>
</evidence>
<dbReference type="Gene3D" id="1.10.10.10">
    <property type="entry name" value="Winged helix-like DNA-binding domain superfamily/Winged helix DNA-binding domain"/>
    <property type="match status" value="1"/>
</dbReference>
<evidence type="ECO:0000313" key="2">
    <source>
        <dbReference type="Proteomes" id="UP001164803"/>
    </source>
</evidence>
<evidence type="ECO:0008006" key="3">
    <source>
        <dbReference type="Google" id="ProtNLM"/>
    </source>
</evidence>
<name>A0ABY6Z5I0_9BACL</name>
<organism evidence="1 2">
    <name type="scientific">Alicyclobacillus dauci</name>
    <dbReference type="NCBI Taxonomy" id="1475485"/>
    <lineage>
        <taxon>Bacteria</taxon>
        <taxon>Bacillati</taxon>
        <taxon>Bacillota</taxon>
        <taxon>Bacilli</taxon>
        <taxon>Bacillales</taxon>
        <taxon>Alicyclobacillaceae</taxon>
        <taxon>Alicyclobacillus</taxon>
    </lineage>
</organism>
<dbReference type="EMBL" id="CP104064">
    <property type="protein sequence ID" value="WAH37581.1"/>
    <property type="molecule type" value="Genomic_DNA"/>
</dbReference>
<reference evidence="1" key="1">
    <citation type="submission" date="2022-08" db="EMBL/GenBank/DDBJ databases">
        <title>Alicyclobacillus dauci DSM2870, complete genome.</title>
        <authorList>
            <person name="Wang Q."/>
            <person name="Cai R."/>
            <person name="Wang Z."/>
        </authorList>
    </citation>
    <scope>NUCLEOTIDE SEQUENCE</scope>
    <source>
        <strain evidence="1">DSM 28700</strain>
    </source>
</reference>
<keyword evidence="2" id="KW-1185">Reference proteome</keyword>